<dbReference type="Pfam" id="PF00415">
    <property type="entry name" value="RCC1"/>
    <property type="match status" value="1"/>
</dbReference>
<organism evidence="3 4">
    <name type="scientific">Meloidogyne enterolobii</name>
    <name type="common">Root-knot nematode worm</name>
    <name type="synonym">Meloidogyne mayaguensis</name>
    <dbReference type="NCBI Taxonomy" id="390850"/>
    <lineage>
        <taxon>Eukaryota</taxon>
        <taxon>Metazoa</taxon>
        <taxon>Ecdysozoa</taxon>
        <taxon>Nematoda</taxon>
        <taxon>Chromadorea</taxon>
        <taxon>Rhabditida</taxon>
        <taxon>Tylenchina</taxon>
        <taxon>Tylenchomorpha</taxon>
        <taxon>Tylenchoidea</taxon>
        <taxon>Meloidogynidae</taxon>
        <taxon>Meloidogyninae</taxon>
        <taxon>Meloidogyne</taxon>
    </lineage>
</organism>
<evidence type="ECO:0000313" key="3">
    <source>
        <dbReference type="EMBL" id="CAD2139204.1"/>
    </source>
</evidence>
<feature type="repeat" description="RCC1" evidence="1">
    <location>
        <begin position="135"/>
        <end position="192"/>
    </location>
</feature>
<keyword evidence="2" id="KW-1133">Transmembrane helix</keyword>
<sequence>MIVIMRKKRNLKMEVKMEMFLNKKKLTRLHYLLGHKHFSQNMFGLMYQGSNTLFVVMRMVIFILQLNFIFIFILCELYGIGKNTDNALGIGTWEGNQDDQHWRYDTLQRITLPENVRAAGIDATLGASIFWTDDGNVYGFGCDTVGQLGLGIKDDDEKVVPTPRKIHSAHLDNFRVISVSLADNHALFLAEPNVTDASTSLPQVAAAPALINTYC</sequence>
<dbReference type="Proteomes" id="UP000580250">
    <property type="component" value="Unassembled WGS sequence"/>
</dbReference>
<dbReference type="PROSITE" id="PS50012">
    <property type="entry name" value="RCC1_3"/>
    <property type="match status" value="1"/>
</dbReference>
<evidence type="ECO:0000256" key="2">
    <source>
        <dbReference type="SAM" id="Phobius"/>
    </source>
</evidence>
<accession>A0A6V7TZS2</accession>
<evidence type="ECO:0000313" key="4">
    <source>
        <dbReference type="Proteomes" id="UP000580250"/>
    </source>
</evidence>
<keyword evidence="2" id="KW-0472">Membrane</keyword>
<dbReference type="OrthoDB" id="61110at2759"/>
<name>A0A6V7TZS2_MELEN</name>
<dbReference type="InterPro" id="IPR009091">
    <property type="entry name" value="RCC1/BLIP-II"/>
</dbReference>
<dbReference type="Gene3D" id="2.130.10.30">
    <property type="entry name" value="Regulator of chromosome condensation 1/beta-lactamase-inhibitor protein II"/>
    <property type="match status" value="1"/>
</dbReference>
<gene>
    <name evidence="3" type="ORF">MENT_LOCUS6043</name>
</gene>
<proteinExistence type="predicted"/>
<dbReference type="EMBL" id="CAJEWN010000023">
    <property type="protein sequence ID" value="CAD2139204.1"/>
    <property type="molecule type" value="Genomic_DNA"/>
</dbReference>
<dbReference type="SUPFAM" id="SSF50985">
    <property type="entry name" value="RCC1/BLIP-II"/>
    <property type="match status" value="1"/>
</dbReference>
<evidence type="ECO:0000256" key="1">
    <source>
        <dbReference type="PROSITE-ProRule" id="PRU00235"/>
    </source>
</evidence>
<protein>
    <submittedName>
        <fullName evidence="3">Uncharacterized protein</fullName>
    </submittedName>
</protein>
<keyword evidence="2" id="KW-0812">Transmembrane</keyword>
<dbReference type="AlphaFoldDB" id="A0A6V7TZS2"/>
<feature type="transmembrane region" description="Helical" evidence="2">
    <location>
        <begin position="55"/>
        <end position="75"/>
    </location>
</feature>
<comment type="caution">
    <text evidence="3">The sequence shown here is derived from an EMBL/GenBank/DDBJ whole genome shotgun (WGS) entry which is preliminary data.</text>
</comment>
<dbReference type="InterPro" id="IPR000408">
    <property type="entry name" value="Reg_chr_condens"/>
</dbReference>
<reference evidence="3 4" key="1">
    <citation type="submission" date="2020-08" db="EMBL/GenBank/DDBJ databases">
        <authorList>
            <person name="Koutsovoulos G."/>
            <person name="Danchin GJ E."/>
        </authorList>
    </citation>
    <scope>NUCLEOTIDE SEQUENCE [LARGE SCALE GENOMIC DNA]</scope>
</reference>